<accession>A0A7Y6NQ29</accession>
<proteinExistence type="predicted"/>
<sequence>MAQTIVVALLVTACAVYAIWTLLPAAARRALARRLADVPAPGAVRGWLRARAVATNACGCDGCDKAPGAPKAAGGDAAGARGTVTAQPIRIHRRVTR</sequence>
<dbReference type="AlphaFoldDB" id="A0A7Y6NQ29"/>
<organism evidence="1 2">
    <name type="scientific">Piscinibacter koreensis</name>
    <dbReference type="NCBI Taxonomy" id="2742824"/>
    <lineage>
        <taxon>Bacteria</taxon>
        <taxon>Pseudomonadati</taxon>
        <taxon>Pseudomonadota</taxon>
        <taxon>Betaproteobacteria</taxon>
        <taxon>Burkholderiales</taxon>
        <taxon>Sphaerotilaceae</taxon>
        <taxon>Piscinibacter</taxon>
    </lineage>
</organism>
<name>A0A7Y6NQ29_9BURK</name>
<evidence type="ECO:0000313" key="2">
    <source>
        <dbReference type="Proteomes" id="UP000529637"/>
    </source>
</evidence>
<dbReference type="Proteomes" id="UP000529637">
    <property type="component" value="Unassembled WGS sequence"/>
</dbReference>
<keyword evidence="2" id="KW-1185">Reference proteome</keyword>
<dbReference type="RefSeq" id="WP_176070119.1">
    <property type="nucleotide sequence ID" value="NZ_JABWMJ010000007.1"/>
</dbReference>
<dbReference type="EMBL" id="JABWMJ010000007">
    <property type="protein sequence ID" value="NUZ07270.1"/>
    <property type="molecule type" value="Genomic_DNA"/>
</dbReference>
<protein>
    <submittedName>
        <fullName evidence="1">Uncharacterized protein</fullName>
    </submittedName>
</protein>
<dbReference type="Pfam" id="PF20228">
    <property type="entry name" value="DUF6587"/>
    <property type="match status" value="1"/>
</dbReference>
<comment type="caution">
    <text evidence="1">The sequence shown here is derived from an EMBL/GenBank/DDBJ whole genome shotgun (WGS) entry which is preliminary data.</text>
</comment>
<gene>
    <name evidence="1" type="ORF">HQN59_16025</name>
</gene>
<evidence type="ECO:0000313" key="1">
    <source>
        <dbReference type="EMBL" id="NUZ07270.1"/>
    </source>
</evidence>
<dbReference type="InterPro" id="IPR046494">
    <property type="entry name" value="DUF6587"/>
</dbReference>
<reference evidence="1 2" key="1">
    <citation type="submission" date="2020-06" db="EMBL/GenBank/DDBJ databases">
        <title>Schlegella sp. ID0723 isolated from air conditioner.</title>
        <authorList>
            <person name="Kim D.Y."/>
            <person name="Kim D.-U."/>
        </authorList>
    </citation>
    <scope>NUCLEOTIDE SEQUENCE [LARGE SCALE GENOMIC DNA]</scope>
    <source>
        <strain evidence="1 2">ID0723</strain>
    </source>
</reference>